<evidence type="ECO:0000313" key="2">
    <source>
        <dbReference type="EMBL" id="KZC97657.1"/>
    </source>
</evidence>
<dbReference type="STRING" id="580166.AUP43_15115"/>
<organism evidence="2 3">
    <name type="scientific">Oceanibaculum pacificum</name>
    <dbReference type="NCBI Taxonomy" id="580166"/>
    <lineage>
        <taxon>Bacteria</taxon>
        <taxon>Pseudomonadati</taxon>
        <taxon>Pseudomonadota</taxon>
        <taxon>Alphaproteobacteria</taxon>
        <taxon>Rhodospirillales</taxon>
        <taxon>Oceanibaculaceae</taxon>
        <taxon>Oceanibaculum</taxon>
    </lineage>
</organism>
<dbReference type="InterPro" id="IPR024173">
    <property type="entry name" value="Pesterase_MJ0037-like"/>
</dbReference>
<dbReference type="PIRSF" id="PIRSF000887">
    <property type="entry name" value="Pesterase_MJ0037"/>
    <property type="match status" value="1"/>
</dbReference>
<gene>
    <name evidence="2" type="ORF">AUP43_15115</name>
</gene>
<dbReference type="InterPro" id="IPR029052">
    <property type="entry name" value="Metallo-depent_PP-like"/>
</dbReference>
<protein>
    <submittedName>
        <fullName evidence="2">Phosphoesterase</fullName>
    </submittedName>
</protein>
<dbReference type="InterPro" id="IPR026336">
    <property type="entry name" value="PdeM-like"/>
</dbReference>
<dbReference type="OrthoDB" id="9795838at2"/>
<dbReference type="Gene3D" id="3.60.21.10">
    <property type="match status" value="1"/>
</dbReference>
<dbReference type="PANTHER" id="PTHR39323">
    <property type="entry name" value="BLR1149 PROTEIN"/>
    <property type="match status" value="1"/>
</dbReference>
<dbReference type="Proteomes" id="UP000076400">
    <property type="component" value="Unassembled WGS sequence"/>
</dbReference>
<dbReference type="AlphaFoldDB" id="A0A154V8K4"/>
<evidence type="ECO:0000259" key="1">
    <source>
        <dbReference type="Pfam" id="PF00149"/>
    </source>
</evidence>
<accession>A0A154V8K4</accession>
<dbReference type="InterPro" id="IPR004843">
    <property type="entry name" value="Calcineurin-like_PHP"/>
</dbReference>
<dbReference type="RefSeq" id="WP_067560340.1">
    <property type="nucleotide sequence ID" value="NZ_LPXN01000177.1"/>
</dbReference>
<dbReference type="EMBL" id="LPXN01000177">
    <property type="protein sequence ID" value="KZC97657.1"/>
    <property type="molecule type" value="Genomic_DNA"/>
</dbReference>
<dbReference type="Pfam" id="PF00149">
    <property type="entry name" value="Metallophos"/>
    <property type="match status" value="1"/>
</dbReference>
<dbReference type="SUPFAM" id="SSF56300">
    <property type="entry name" value="Metallo-dependent phosphatases"/>
    <property type="match status" value="1"/>
</dbReference>
<dbReference type="GO" id="GO:0016787">
    <property type="term" value="F:hydrolase activity"/>
    <property type="evidence" value="ECO:0007669"/>
    <property type="project" value="InterPro"/>
</dbReference>
<comment type="caution">
    <text evidence="2">The sequence shown here is derived from an EMBL/GenBank/DDBJ whole genome shotgun (WGS) entry which is preliminary data.</text>
</comment>
<reference evidence="2 3" key="1">
    <citation type="submission" date="2015-12" db="EMBL/GenBank/DDBJ databases">
        <title>Genome sequence of Oceanibaculum pacificum MCCC 1A02656.</title>
        <authorList>
            <person name="Lu L."/>
            <person name="Lai Q."/>
            <person name="Shao Z."/>
            <person name="Qian P."/>
        </authorList>
    </citation>
    <scope>NUCLEOTIDE SEQUENCE [LARGE SCALE GENOMIC DNA]</scope>
    <source>
        <strain evidence="2 3">MCCC 1A02656</strain>
    </source>
</reference>
<proteinExistence type="predicted"/>
<evidence type="ECO:0000313" key="3">
    <source>
        <dbReference type="Proteomes" id="UP000076400"/>
    </source>
</evidence>
<keyword evidence="3" id="KW-1185">Reference proteome</keyword>
<feature type="domain" description="Calcineurin-like phosphoesterase" evidence="1">
    <location>
        <begin position="28"/>
        <end position="151"/>
    </location>
</feature>
<dbReference type="PANTHER" id="PTHR39323:SF1">
    <property type="entry name" value="BLR1149 PROTEIN"/>
    <property type="match status" value="1"/>
</dbReference>
<dbReference type="NCBIfam" id="TIGR04123">
    <property type="entry name" value="P_estr_lig_assc"/>
    <property type="match status" value="1"/>
</dbReference>
<sequence length="223" mass="24232">MPNAARFEVNGALLAGDPSGALWWAERRALIVADLHLEKGTGFARRGTLLPPYDTRETLTRLEAVIGRLEPDIVVSLGDSFHDGDAATRLDAADTALLSRLTALCDWRWIAGNHDPAPPPDWGGRVEAEIVLGGLAFRHEALPDRGDGEVSGHYHPKATVHTRARRISGRCFVTDGQRLILPAFGAYAGGLDVFDPAIGRLFPRGFDIHLIGRSKVHSLPGRR</sequence>
<name>A0A154V8K4_9PROT</name>